<dbReference type="AlphaFoldDB" id="A0A0F9FXU1"/>
<feature type="region of interest" description="Disordered" evidence="1">
    <location>
        <begin position="187"/>
        <end position="231"/>
    </location>
</feature>
<reference evidence="2" key="1">
    <citation type="journal article" date="2015" name="Nature">
        <title>Complex archaea that bridge the gap between prokaryotes and eukaryotes.</title>
        <authorList>
            <person name="Spang A."/>
            <person name="Saw J.H."/>
            <person name="Jorgensen S.L."/>
            <person name="Zaremba-Niedzwiedzka K."/>
            <person name="Martijn J."/>
            <person name="Lind A.E."/>
            <person name="van Eijk R."/>
            <person name="Schleper C."/>
            <person name="Guy L."/>
            <person name="Ettema T.J."/>
        </authorList>
    </citation>
    <scope>NUCLEOTIDE SEQUENCE</scope>
</reference>
<evidence type="ECO:0000256" key="1">
    <source>
        <dbReference type="SAM" id="MobiDB-lite"/>
    </source>
</evidence>
<dbReference type="EMBL" id="LAZR01022094">
    <property type="protein sequence ID" value="KKL83061.1"/>
    <property type="molecule type" value="Genomic_DNA"/>
</dbReference>
<protein>
    <submittedName>
        <fullName evidence="2">Uncharacterized protein</fullName>
    </submittedName>
</protein>
<sequence length="231" mass="24965">MGMAEFGMAVVSAGFGYIAADGLDRFLATYNPASTEAKPKDKFTSEGAGTLANTLNVASPPGFMRIGAGVGLAAVPAVASYYVDGKFIKSSLQGLALGSGVNLFKTLWNNVLMPMLKPKDTSAASFRSRTSRGSTQLRSLLRSTVSRSRPRSRAPARPVRYPTLPTRRALVSRLMWDRLRSRGRSIPTPRKLFAPLPPLPARQARPATTIPPYKTWRGLAEPEITPPPLKP</sequence>
<name>A0A0F9FXU1_9ZZZZ</name>
<feature type="compositionally biased region" description="Low complexity" evidence="1">
    <location>
        <begin position="122"/>
        <end position="147"/>
    </location>
</feature>
<evidence type="ECO:0000313" key="2">
    <source>
        <dbReference type="EMBL" id="KKL83061.1"/>
    </source>
</evidence>
<comment type="caution">
    <text evidence="2">The sequence shown here is derived from an EMBL/GenBank/DDBJ whole genome shotgun (WGS) entry which is preliminary data.</text>
</comment>
<organism evidence="2">
    <name type="scientific">marine sediment metagenome</name>
    <dbReference type="NCBI Taxonomy" id="412755"/>
    <lineage>
        <taxon>unclassified sequences</taxon>
        <taxon>metagenomes</taxon>
        <taxon>ecological metagenomes</taxon>
    </lineage>
</organism>
<accession>A0A0F9FXU1</accession>
<feature type="region of interest" description="Disordered" evidence="1">
    <location>
        <begin position="122"/>
        <end position="159"/>
    </location>
</feature>
<proteinExistence type="predicted"/>
<gene>
    <name evidence="2" type="ORF">LCGC14_1978550</name>
</gene>